<dbReference type="InterPro" id="IPR057394">
    <property type="entry name" value="PIGBOS1"/>
</dbReference>
<sequence length="53" mass="6124">MIKRHLPALGAVLIGVLSGYYIFSPGLQQVSKEMRIENDIKQQQQQQQQQKQQ</sequence>
<keyword evidence="1" id="KW-0812">Transmembrane</keyword>
<dbReference type="InParanoid" id="D3BKP5"/>
<name>D3BKP5_HETP5</name>
<protein>
    <submittedName>
        <fullName evidence="2">Uncharacterized protein</fullName>
    </submittedName>
</protein>
<dbReference type="OMA" id="KEMRIEN"/>
<dbReference type="AlphaFoldDB" id="D3BKP5"/>
<keyword evidence="1" id="KW-0472">Membrane</keyword>
<dbReference type="EMBL" id="ADBJ01000038">
    <property type="protein sequence ID" value="EFA78475.1"/>
    <property type="molecule type" value="Genomic_DNA"/>
</dbReference>
<accession>D3BKP5</accession>
<evidence type="ECO:0000313" key="2">
    <source>
        <dbReference type="EMBL" id="EFA78475.1"/>
    </source>
</evidence>
<dbReference type="Proteomes" id="UP000001396">
    <property type="component" value="Unassembled WGS sequence"/>
</dbReference>
<keyword evidence="1" id="KW-1133">Transmembrane helix</keyword>
<dbReference type="RefSeq" id="XP_020430599.1">
    <property type="nucleotide sequence ID" value="XM_020579924.1"/>
</dbReference>
<keyword evidence="3" id="KW-1185">Reference proteome</keyword>
<evidence type="ECO:0000256" key="1">
    <source>
        <dbReference type="SAM" id="Phobius"/>
    </source>
</evidence>
<evidence type="ECO:0000313" key="3">
    <source>
        <dbReference type="Proteomes" id="UP000001396"/>
    </source>
</evidence>
<proteinExistence type="predicted"/>
<dbReference type="Pfam" id="PF23670">
    <property type="entry name" value="PIGBOS1"/>
    <property type="match status" value="1"/>
</dbReference>
<gene>
    <name evidence="2" type="ORF">PPL_09127</name>
</gene>
<organism evidence="2 3">
    <name type="scientific">Heterostelium pallidum (strain ATCC 26659 / Pp 5 / PN500)</name>
    <name type="common">Cellular slime mold</name>
    <name type="synonym">Polysphondylium pallidum</name>
    <dbReference type="NCBI Taxonomy" id="670386"/>
    <lineage>
        <taxon>Eukaryota</taxon>
        <taxon>Amoebozoa</taxon>
        <taxon>Evosea</taxon>
        <taxon>Eumycetozoa</taxon>
        <taxon>Dictyostelia</taxon>
        <taxon>Acytosteliales</taxon>
        <taxon>Acytosteliaceae</taxon>
        <taxon>Heterostelium</taxon>
    </lineage>
</organism>
<comment type="caution">
    <text evidence="2">The sequence shown here is derived from an EMBL/GenBank/DDBJ whole genome shotgun (WGS) entry which is preliminary data.</text>
</comment>
<dbReference type="GeneID" id="31364602"/>
<feature type="transmembrane region" description="Helical" evidence="1">
    <location>
        <begin position="6"/>
        <end position="23"/>
    </location>
</feature>
<reference evidence="2 3" key="1">
    <citation type="journal article" date="2011" name="Genome Res.">
        <title>Phylogeny-wide analysis of social amoeba genomes highlights ancient origins for complex intercellular communication.</title>
        <authorList>
            <person name="Heidel A.J."/>
            <person name="Lawal H.M."/>
            <person name="Felder M."/>
            <person name="Schilde C."/>
            <person name="Helps N.R."/>
            <person name="Tunggal B."/>
            <person name="Rivero F."/>
            <person name="John U."/>
            <person name="Schleicher M."/>
            <person name="Eichinger L."/>
            <person name="Platzer M."/>
            <person name="Noegel A.A."/>
            <person name="Schaap P."/>
            <person name="Gloeckner G."/>
        </authorList>
    </citation>
    <scope>NUCLEOTIDE SEQUENCE [LARGE SCALE GENOMIC DNA]</scope>
    <source>
        <strain evidence="3">ATCC 26659 / Pp 5 / PN500</strain>
    </source>
</reference>
<dbReference type="FunCoup" id="D3BKP5">
    <property type="interactions" value="131"/>
</dbReference>